<dbReference type="InterPro" id="IPR032675">
    <property type="entry name" value="LRR_dom_sf"/>
</dbReference>
<name>A0A8H6IJP6_9AGAR</name>
<keyword evidence="2" id="KW-1185">Reference proteome</keyword>
<accession>A0A8H6IJP6</accession>
<dbReference type="SUPFAM" id="SSF52047">
    <property type="entry name" value="RNI-like"/>
    <property type="match status" value="1"/>
</dbReference>
<organism evidence="1 2">
    <name type="scientific">Ephemerocybe angulata</name>
    <dbReference type="NCBI Taxonomy" id="980116"/>
    <lineage>
        <taxon>Eukaryota</taxon>
        <taxon>Fungi</taxon>
        <taxon>Dikarya</taxon>
        <taxon>Basidiomycota</taxon>
        <taxon>Agaricomycotina</taxon>
        <taxon>Agaricomycetes</taxon>
        <taxon>Agaricomycetidae</taxon>
        <taxon>Agaricales</taxon>
        <taxon>Agaricineae</taxon>
        <taxon>Psathyrellaceae</taxon>
        <taxon>Ephemerocybe</taxon>
    </lineage>
</organism>
<comment type="caution">
    <text evidence="1">The sequence shown here is derived from an EMBL/GenBank/DDBJ whole genome shotgun (WGS) entry which is preliminary data.</text>
</comment>
<dbReference type="Proteomes" id="UP000521943">
    <property type="component" value="Unassembled WGS sequence"/>
</dbReference>
<reference evidence="1 2" key="1">
    <citation type="submission" date="2020-07" db="EMBL/GenBank/DDBJ databases">
        <title>Comparative genomics of pyrophilous fungi reveals a link between fire events and developmental genes.</title>
        <authorList>
            <consortium name="DOE Joint Genome Institute"/>
            <person name="Steindorff A.S."/>
            <person name="Carver A."/>
            <person name="Calhoun S."/>
            <person name="Stillman K."/>
            <person name="Liu H."/>
            <person name="Lipzen A."/>
            <person name="Pangilinan J."/>
            <person name="Labutti K."/>
            <person name="Bruns T.D."/>
            <person name="Grigoriev I.V."/>
        </authorList>
    </citation>
    <scope>NUCLEOTIDE SEQUENCE [LARGE SCALE GENOMIC DNA]</scope>
    <source>
        <strain evidence="1 2">CBS 144469</strain>
    </source>
</reference>
<dbReference type="AlphaFoldDB" id="A0A8H6IJP6"/>
<dbReference type="Gene3D" id="3.80.10.10">
    <property type="entry name" value="Ribonuclease Inhibitor"/>
    <property type="match status" value="1"/>
</dbReference>
<protein>
    <recommendedName>
        <fullName evidence="3">F-box domain-containing protein</fullName>
    </recommendedName>
</protein>
<evidence type="ECO:0000313" key="1">
    <source>
        <dbReference type="EMBL" id="KAF6765713.1"/>
    </source>
</evidence>
<evidence type="ECO:0000313" key="2">
    <source>
        <dbReference type="Proteomes" id="UP000521943"/>
    </source>
</evidence>
<sequence>MRPMGAMEGVGVPSATMLPQAWAWLRSMRYITEDFDDEERGWGLEMKGRQGSSRFDDKKSAGDLRPALRRWNSNLFTRRMGALSRFPSSGSALERGGAASHDAFTFSAQTTDYNKPRLLTYKATGVNGDIALEADSRRYLDLFKALSQSSQGPSSVGTSLTMHAKRTVISLGATHPFALNRPPRTFGISPTQDQRFVMAEQSPEANMNYGNGDTAAHIEKENSIWEVGADGKNPCYVTSLPNEILAIIIKLVINNPANSPRIGPNVDRTIHAGFAHPHPIVDKLEHYRVRSVCRTWARHIDPTYLEVHLDGNDAPGPMFEWNEETQEEEIPLSALKDKNGEDIIAGEVHRARFHLSRIPEKSPFNLTLINPRYDPHKDPRHRNRYGAALVRPGVFEMINSAPKSDIATLTISDDRDMEWTQFLLDEEGERLEFEWDARDRPLAVLSFHAAYEKMMNVEKSVNTGKEPEENSDGKVWKRLHTLRLIFSGPEQYNMYFAKISPVTFPALRCVELHLHRDENLRLWVLPYSQLTHLILSTDATNVMLLEILKLSRLSLESVSLRFLHKDEDRYCHYQHQGPCISLPKLKVLRMHSKGIGWNVESFFDALKCRRLRILDITVESHFGVEALTAASIFIARSGCTLRELYIDTLALCFSHDDYAGLKTLLEVHSNALEVLHLHGNPSGSNWLDHLTAPRLRELDVICFGVEELAHIPAGSSWPGRLECKAEGYALRLLHWIEAWSARHCGNRQSQLKARFCAAPYTHIICVPHCKQHGDLFSGMEIVTEPRTIEAMKDRLGEEGLKVSVEWWMSKSNVGAYDAAVSGLTGR</sequence>
<proteinExistence type="predicted"/>
<gene>
    <name evidence="1" type="ORF">DFP72DRAFT_1108646</name>
</gene>
<evidence type="ECO:0008006" key="3">
    <source>
        <dbReference type="Google" id="ProtNLM"/>
    </source>
</evidence>
<dbReference type="EMBL" id="JACGCI010000002">
    <property type="protein sequence ID" value="KAF6765713.1"/>
    <property type="molecule type" value="Genomic_DNA"/>
</dbReference>